<dbReference type="InterPro" id="IPR000182">
    <property type="entry name" value="GNAT_dom"/>
</dbReference>
<proteinExistence type="predicted"/>
<dbReference type="PANTHER" id="PTHR43877">
    <property type="entry name" value="AMINOALKYLPHOSPHONATE N-ACETYLTRANSFERASE-RELATED-RELATED"/>
    <property type="match status" value="1"/>
</dbReference>
<dbReference type="AlphaFoldDB" id="A0A2U1AR19"/>
<reference evidence="4 5" key="1">
    <citation type="submission" date="2018-04" db="EMBL/GenBank/DDBJ databases">
        <title>Genomic Encyclopedia of Type Strains, Phase IV (KMG-IV): sequencing the most valuable type-strain genomes for metagenomic binning, comparative biology and taxonomic classification.</title>
        <authorList>
            <person name="Goeker M."/>
        </authorList>
    </citation>
    <scope>NUCLEOTIDE SEQUENCE [LARGE SCALE GENOMIC DNA]</scope>
    <source>
        <strain evidence="4 5">DSM 100231</strain>
    </source>
</reference>
<dbReference type="Gene3D" id="3.40.630.30">
    <property type="match status" value="1"/>
</dbReference>
<dbReference type="PROSITE" id="PS51186">
    <property type="entry name" value="GNAT"/>
    <property type="match status" value="1"/>
</dbReference>
<dbReference type="GO" id="GO:0016747">
    <property type="term" value="F:acyltransferase activity, transferring groups other than amino-acyl groups"/>
    <property type="evidence" value="ECO:0007669"/>
    <property type="project" value="InterPro"/>
</dbReference>
<dbReference type="InterPro" id="IPR016181">
    <property type="entry name" value="Acyl_CoA_acyltransferase"/>
</dbReference>
<dbReference type="RefSeq" id="WP_116544648.1">
    <property type="nucleotide sequence ID" value="NZ_QEKI01000014.1"/>
</dbReference>
<name>A0A2U1AR19_9BACT</name>
<dbReference type="InterPro" id="IPR050832">
    <property type="entry name" value="Bact_Acetyltransf"/>
</dbReference>
<keyword evidence="1 4" id="KW-0808">Transferase</keyword>
<dbReference type="Pfam" id="PF00583">
    <property type="entry name" value="Acetyltransf_1"/>
    <property type="match status" value="1"/>
</dbReference>
<evidence type="ECO:0000259" key="3">
    <source>
        <dbReference type="PROSITE" id="PS51186"/>
    </source>
</evidence>
<organism evidence="4 5">
    <name type="scientific">Pontibacter virosus</name>
    <dbReference type="NCBI Taxonomy" id="1765052"/>
    <lineage>
        <taxon>Bacteria</taxon>
        <taxon>Pseudomonadati</taxon>
        <taxon>Bacteroidota</taxon>
        <taxon>Cytophagia</taxon>
        <taxon>Cytophagales</taxon>
        <taxon>Hymenobacteraceae</taxon>
        <taxon>Pontibacter</taxon>
    </lineage>
</organism>
<comment type="caution">
    <text evidence="4">The sequence shown here is derived from an EMBL/GenBank/DDBJ whole genome shotgun (WGS) entry which is preliminary data.</text>
</comment>
<keyword evidence="5" id="KW-1185">Reference proteome</keyword>
<evidence type="ECO:0000256" key="1">
    <source>
        <dbReference type="ARBA" id="ARBA00022679"/>
    </source>
</evidence>
<protein>
    <submittedName>
        <fullName evidence="4">L-amino acid N-acyltransferase YncA</fullName>
    </submittedName>
</protein>
<dbReference type="EMBL" id="QEKI01000014">
    <property type="protein sequence ID" value="PVY38864.1"/>
    <property type="molecule type" value="Genomic_DNA"/>
</dbReference>
<accession>A0A2U1AR19</accession>
<sequence>MLFREATTLDIPQLQIIRHSVKENILSDPTKVTDELCARYLTKRGKGWVCEVDNQIVGFSIVDLQEHNVWALFLLPEFEGQGIGKQLHRIMLDWYFQQTTKILWLGTDPGTRAEHFYRRQGWRETGIHSRSEIKFEMRYSDWLARKKH</sequence>
<evidence type="ECO:0000313" key="5">
    <source>
        <dbReference type="Proteomes" id="UP000245466"/>
    </source>
</evidence>
<evidence type="ECO:0000313" key="4">
    <source>
        <dbReference type="EMBL" id="PVY38864.1"/>
    </source>
</evidence>
<dbReference type="CDD" id="cd04301">
    <property type="entry name" value="NAT_SF"/>
    <property type="match status" value="1"/>
</dbReference>
<dbReference type="Proteomes" id="UP000245466">
    <property type="component" value="Unassembled WGS sequence"/>
</dbReference>
<keyword evidence="2 4" id="KW-0012">Acyltransferase</keyword>
<feature type="domain" description="N-acetyltransferase" evidence="3">
    <location>
        <begin position="1"/>
        <end position="142"/>
    </location>
</feature>
<gene>
    <name evidence="4" type="ORF">C8E01_11429</name>
</gene>
<dbReference type="SUPFAM" id="SSF55729">
    <property type="entry name" value="Acyl-CoA N-acyltransferases (Nat)"/>
    <property type="match status" value="1"/>
</dbReference>
<evidence type="ECO:0000256" key="2">
    <source>
        <dbReference type="ARBA" id="ARBA00023315"/>
    </source>
</evidence>
<dbReference type="OrthoDB" id="7356080at2"/>